<accession>A0A8J5XTR7</accession>
<feature type="compositionally biased region" description="Basic and acidic residues" evidence="1">
    <location>
        <begin position="55"/>
        <end position="74"/>
    </location>
</feature>
<gene>
    <name evidence="2" type="ORF">KFE25_013425</name>
</gene>
<evidence type="ECO:0000256" key="1">
    <source>
        <dbReference type="SAM" id="MobiDB-lite"/>
    </source>
</evidence>
<feature type="region of interest" description="Disordered" evidence="1">
    <location>
        <begin position="119"/>
        <end position="141"/>
    </location>
</feature>
<dbReference type="EMBL" id="JAGTXO010000004">
    <property type="protein sequence ID" value="KAG8468342.1"/>
    <property type="molecule type" value="Genomic_DNA"/>
</dbReference>
<evidence type="ECO:0000313" key="2">
    <source>
        <dbReference type="EMBL" id="KAG8468342.1"/>
    </source>
</evidence>
<reference evidence="2" key="1">
    <citation type="submission" date="2021-05" db="EMBL/GenBank/DDBJ databases">
        <title>The genome of the haptophyte Pavlova lutheri (Diacronema luteri, Pavlovales) - a model for lipid biosynthesis in eukaryotic algae.</title>
        <authorList>
            <person name="Hulatt C.J."/>
            <person name="Posewitz M.C."/>
        </authorList>
    </citation>
    <scope>NUCLEOTIDE SEQUENCE</scope>
    <source>
        <strain evidence="2">NIVA-4/92</strain>
    </source>
</reference>
<comment type="caution">
    <text evidence="2">The sequence shown here is derived from an EMBL/GenBank/DDBJ whole genome shotgun (WGS) entry which is preliminary data.</text>
</comment>
<organism evidence="2 3">
    <name type="scientific">Diacronema lutheri</name>
    <name type="common">Unicellular marine alga</name>
    <name type="synonym">Monochrysis lutheri</name>
    <dbReference type="NCBI Taxonomy" id="2081491"/>
    <lineage>
        <taxon>Eukaryota</taxon>
        <taxon>Haptista</taxon>
        <taxon>Haptophyta</taxon>
        <taxon>Pavlovophyceae</taxon>
        <taxon>Pavlovales</taxon>
        <taxon>Pavlovaceae</taxon>
        <taxon>Diacronema</taxon>
    </lineage>
</organism>
<evidence type="ECO:0000313" key="3">
    <source>
        <dbReference type="Proteomes" id="UP000751190"/>
    </source>
</evidence>
<feature type="region of interest" description="Disordered" evidence="1">
    <location>
        <begin position="53"/>
        <end position="100"/>
    </location>
</feature>
<dbReference type="AlphaFoldDB" id="A0A8J5XTR7"/>
<proteinExistence type="predicted"/>
<sequence length="141" mass="14812">MKLPPALTSLVAQLVDLYPTLAKCLPAAEHDIYVLGAKEAGDEAYVRFARAGSRVAEDRGSNAHHSSDEERSSADDDVNEVGAPSRSSARQGVLPRAPGRGGVVFVDEIVASELNVVRARPLTVMEETEPSSTPGSDGVTA</sequence>
<protein>
    <submittedName>
        <fullName evidence="2">Uncharacterized protein</fullName>
    </submittedName>
</protein>
<dbReference type="Proteomes" id="UP000751190">
    <property type="component" value="Unassembled WGS sequence"/>
</dbReference>
<name>A0A8J5XTR7_DIALT</name>
<keyword evidence="3" id="KW-1185">Reference proteome</keyword>